<name>A0A8E0NCB1_9CAUL</name>
<proteinExistence type="predicted"/>
<protein>
    <submittedName>
        <fullName evidence="2">Uncharacterized protein</fullName>
    </submittedName>
</protein>
<keyword evidence="1" id="KW-0472">Membrane</keyword>
<feature type="transmembrane region" description="Helical" evidence="1">
    <location>
        <begin position="20"/>
        <end position="47"/>
    </location>
</feature>
<reference evidence="3" key="1">
    <citation type="journal article" date="2013" name="Genome Announc.">
        <title>Draft Genome Sequence of the Dimorphic Prosthecate Bacterium Brevundimonas abyssalis TAR-001T.</title>
        <authorList>
            <person name="Tsubouchi T."/>
            <person name="Nishi S."/>
            <person name="Usui K."/>
            <person name="Shimane Y."/>
            <person name="Takaki Y."/>
            <person name="Maruyama T."/>
            <person name="Hatada Y."/>
        </authorList>
    </citation>
    <scope>NUCLEOTIDE SEQUENCE [LARGE SCALE GENOMIC DNA]</scope>
    <source>
        <strain evidence="3">TAR-001</strain>
    </source>
</reference>
<dbReference type="Proteomes" id="UP000016569">
    <property type="component" value="Unassembled WGS sequence"/>
</dbReference>
<keyword evidence="1" id="KW-1133">Transmembrane helix</keyword>
<dbReference type="EMBL" id="BATC01000036">
    <property type="protein sequence ID" value="GAD59704.1"/>
    <property type="molecule type" value="Genomic_DNA"/>
</dbReference>
<gene>
    <name evidence="2" type="ORF">MBEBAB_1954</name>
</gene>
<dbReference type="AlphaFoldDB" id="A0A8E0NCB1"/>
<keyword evidence="1" id="KW-0812">Transmembrane</keyword>
<sequence length="54" mass="5741">MLIVKTLLDLRAGLILQDFLVVGAISLGGALIGGILFAVPSIVRLVAYKYLEGR</sequence>
<comment type="caution">
    <text evidence="2">The sequence shown here is derived from an EMBL/GenBank/DDBJ whole genome shotgun (WGS) entry which is preliminary data.</text>
</comment>
<keyword evidence="3" id="KW-1185">Reference proteome</keyword>
<evidence type="ECO:0000256" key="1">
    <source>
        <dbReference type="SAM" id="Phobius"/>
    </source>
</evidence>
<evidence type="ECO:0000313" key="2">
    <source>
        <dbReference type="EMBL" id="GAD59704.1"/>
    </source>
</evidence>
<accession>A0A8E0NCB1</accession>
<organism evidence="2 3">
    <name type="scientific">Brevundimonas abyssalis TAR-001</name>
    <dbReference type="NCBI Taxonomy" id="1391729"/>
    <lineage>
        <taxon>Bacteria</taxon>
        <taxon>Pseudomonadati</taxon>
        <taxon>Pseudomonadota</taxon>
        <taxon>Alphaproteobacteria</taxon>
        <taxon>Caulobacterales</taxon>
        <taxon>Caulobacteraceae</taxon>
        <taxon>Brevundimonas</taxon>
    </lineage>
</organism>
<evidence type="ECO:0000313" key="3">
    <source>
        <dbReference type="Proteomes" id="UP000016569"/>
    </source>
</evidence>